<dbReference type="PATRIC" id="fig|859350.6.peg.738"/>
<comment type="caution">
    <text evidence="2">The sequence shown here is derived from an EMBL/GenBank/DDBJ whole genome shotgun (WGS) entry which is preliminary data.</text>
</comment>
<evidence type="ECO:0000313" key="3">
    <source>
        <dbReference type="Proteomes" id="UP000003423"/>
    </source>
</evidence>
<evidence type="ECO:0000256" key="1">
    <source>
        <dbReference type="SAM" id="Phobius"/>
    </source>
</evidence>
<keyword evidence="1" id="KW-0812">Transmembrane</keyword>
<name>I3D3I2_9ARCH</name>
<keyword evidence="1" id="KW-1133">Transmembrane helix</keyword>
<feature type="transmembrane region" description="Helical" evidence="1">
    <location>
        <begin position="6"/>
        <end position="26"/>
    </location>
</feature>
<keyword evidence="3" id="KW-1185">Reference proteome</keyword>
<dbReference type="Proteomes" id="UP000003423">
    <property type="component" value="Unassembled WGS sequence"/>
</dbReference>
<evidence type="ECO:0000313" key="2">
    <source>
        <dbReference type="EMBL" id="EIJ66275.1"/>
    </source>
</evidence>
<sequence length="231" mass="26901">MKTRLLIIFGVLIIAITCTFVLNYYVDEEIKAQKFSAEQIDRIFKRCDYQKMMDDRNWIGLDGNKITDHQPLMIWNNSTHHLDNNSCAYQTIEKYESDSILRDALDRCWTGNGKFVDDNFTLWHNDTHYIDKDTCLITEATHSGISLDRDVYSHPFGFSEDAEDYKIDPIYIENPNTGGLVLDVDSMQQVLKILDWCHRDSLGLGVLDIGLSFNNETHYIDNNICEWQEIK</sequence>
<organism evidence="2 3">
    <name type="scientific">Candidatus Nitrosopumilus salarius BD31</name>
    <dbReference type="NCBI Taxonomy" id="859350"/>
    <lineage>
        <taxon>Archaea</taxon>
        <taxon>Nitrososphaerota</taxon>
        <taxon>Nitrososphaeria</taxon>
        <taxon>Nitrosopumilales</taxon>
        <taxon>Nitrosopumilaceae</taxon>
        <taxon>Nitrosopumilus</taxon>
    </lineage>
</organism>
<dbReference type="OrthoDB" id="382798at2157"/>
<proteinExistence type="predicted"/>
<accession>I3D3I2</accession>
<protein>
    <submittedName>
        <fullName evidence="2">Uncharacterized protein</fullName>
    </submittedName>
</protein>
<dbReference type="RefSeq" id="WP_008298708.1">
    <property type="nucleotide sequence ID" value="NZ_AEXL02000075.1"/>
</dbReference>
<dbReference type="EMBL" id="AEXL02000075">
    <property type="protein sequence ID" value="EIJ66275.1"/>
    <property type="molecule type" value="Genomic_DNA"/>
</dbReference>
<dbReference type="AlphaFoldDB" id="I3D3I2"/>
<keyword evidence="1" id="KW-0472">Membrane</keyword>
<gene>
    <name evidence="2" type="ORF">BD31_I0376</name>
</gene>
<reference evidence="2 3" key="1">
    <citation type="journal article" date="2012" name="J. Bacteriol.">
        <title>Genome sequence of "Candidatus Nitrosopumilus salaria" BD31, an ammonia-oxidizing archaeon from the San Francisco Bay estuary.</title>
        <authorList>
            <person name="Mosier A.C."/>
            <person name="Allen E.E."/>
            <person name="Kim M."/>
            <person name="Ferriera S."/>
            <person name="Francis C.A."/>
        </authorList>
    </citation>
    <scope>NUCLEOTIDE SEQUENCE [LARGE SCALE GENOMIC DNA]</scope>
    <source>
        <strain evidence="2 3">BD31</strain>
    </source>
</reference>